<evidence type="ECO:0000259" key="2">
    <source>
        <dbReference type="Pfam" id="PF20434"/>
    </source>
</evidence>
<dbReference type="EMBL" id="JAGTJQ010000003">
    <property type="protein sequence ID" value="KAH7035966.1"/>
    <property type="molecule type" value="Genomic_DNA"/>
</dbReference>
<dbReference type="InterPro" id="IPR049492">
    <property type="entry name" value="BD-FAE-like_dom"/>
</dbReference>
<feature type="domain" description="BD-FAE-like" evidence="2">
    <location>
        <begin position="54"/>
        <end position="160"/>
    </location>
</feature>
<dbReference type="InterPro" id="IPR050300">
    <property type="entry name" value="GDXG_lipolytic_enzyme"/>
</dbReference>
<accession>A0A9P8YFF3</accession>
<dbReference type="PANTHER" id="PTHR48081">
    <property type="entry name" value="AB HYDROLASE SUPERFAMILY PROTEIN C4A8.06C"/>
    <property type="match status" value="1"/>
</dbReference>
<evidence type="ECO:0000256" key="1">
    <source>
        <dbReference type="ARBA" id="ARBA00022801"/>
    </source>
</evidence>
<protein>
    <submittedName>
        <fullName evidence="3">Alpha/Beta hydrolase protein</fullName>
    </submittedName>
</protein>
<dbReference type="PANTHER" id="PTHR48081:SF33">
    <property type="entry name" value="KYNURENINE FORMAMIDASE"/>
    <property type="match status" value="1"/>
</dbReference>
<dbReference type="GeneID" id="70182966"/>
<name>A0A9P8YFF3_9PEZI</name>
<keyword evidence="1 3" id="KW-0378">Hydrolase</keyword>
<dbReference type="Proteomes" id="UP000756346">
    <property type="component" value="Unassembled WGS sequence"/>
</dbReference>
<dbReference type="GO" id="GO:0016787">
    <property type="term" value="F:hydrolase activity"/>
    <property type="evidence" value="ECO:0007669"/>
    <property type="project" value="UniProtKB-KW"/>
</dbReference>
<dbReference type="Gene3D" id="3.40.50.1820">
    <property type="entry name" value="alpha/beta hydrolase"/>
    <property type="match status" value="1"/>
</dbReference>
<evidence type="ECO:0000313" key="3">
    <source>
        <dbReference type="EMBL" id="KAH7035966.1"/>
    </source>
</evidence>
<dbReference type="Pfam" id="PF20434">
    <property type="entry name" value="BD-FAE"/>
    <property type="match status" value="1"/>
</dbReference>
<dbReference type="SUPFAM" id="SSF53474">
    <property type="entry name" value="alpha/beta-Hydrolases"/>
    <property type="match status" value="1"/>
</dbReference>
<dbReference type="OrthoDB" id="433474at2759"/>
<evidence type="ECO:0000313" key="4">
    <source>
        <dbReference type="Proteomes" id="UP000756346"/>
    </source>
</evidence>
<dbReference type="AlphaFoldDB" id="A0A9P8YFF3"/>
<organism evidence="3 4">
    <name type="scientific">Microdochium trichocladiopsis</name>
    <dbReference type="NCBI Taxonomy" id="1682393"/>
    <lineage>
        <taxon>Eukaryota</taxon>
        <taxon>Fungi</taxon>
        <taxon>Dikarya</taxon>
        <taxon>Ascomycota</taxon>
        <taxon>Pezizomycotina</taxon>
        <taxon>Sordariomycetes</taxon>
        <taxon>Xylariomycetidae</taxon>
        <taxon>Xylariales</taxon>
        <taxon>Microdochiaceae</taxon>
        <taxon>Microdochium</taxon>
    </lineage>
</organism>
<dbReference type="InterPro" id="IPR029058">
    <property type="entry name" value="AB_hydrolase_fold"/>
</dbReference>
<dbReference type="RefSeq" id="XP_046016059.1">
    <property type="nucleotide sequence ID" value="XM_046153420.1"/>
</dbReference>
<reference evidence="3" key="1">
    <citation type="journal article" date="2021" name="Nat. Commun.">
        <title>Genetic determinants of endophytism in the Arabidopsis root mycobiome.</title>
        <authorList>
            <person name="Mesny F."/>
            <person name="Miyauchi S."/>
            <person name="Thiergart T."/>
            <person name="Pickel B."/>
            <person name="Atanasova L."/>
            <person name="Karlsson M."/>
            <person name="Huettel B."/>
            <person name="Barry K.W."/>
            <person name="Haridas S."/>
            <person name="Chen C."/>
            <person name="Bauer D."/>
            <person name="Andreopoulos W."/>
            <person name="Pangilinan J."/>
            <person name="LaButti K."/>
            <person name="Riley R."/>
            <person name="Lipzen A."/>
            <person name="Clum A."/>
            <person name="Drula E."/>
            <person name="Henrissat B."/>
            <person name="Kohler A."/>
            <person name="Grigoriev I.V."/>
            <person name="Martin F.M."/>
            <person name="Hacquard S."/>
        </authorList>
    </citation>
    <scope>NUCLEOTIDE SEQUENCE</scope>
    <source>
        <strain evidence="3">MPI-CAGE-CH-0230</strain>
    </source>
</reference>
<sequence length="235" mass="26455">MDDIFAAIARDTINFGPTDDVKWRDMYTPLYPPVPEDISVYRDQRYGPAERNLLDVFVPSGDGTEKPVLVYIHGGGFFSGDKQWNERVYSNVGYHFAQKETITVVANHRLVPDVQYPGGADDMQLIRQWVFDNISSHKFGRGSTQKVFLFGHSSGGAHLCMNLFAAGDKQRAPQEPLSPPVAGLILIDVPFWYDRRKPVRAKTLRNYYGSDEEDVWGPKSALGLFESLPDESPVL</sequence>
<keyword evidence="4" id="KW-1185">Reference proteome</keyword>
<proteinExistence type="predicted"/>
<gene>
    <name evidence="3" type="ORF">B0I36DRAFT_319459</name>
</gene>
<comment type="caution">
    <text evidence="3">The sequence shown here is derived from an EMBL/GenBank/DDBJ whole genome shotgun (WGS) entry which is preliminary data.</text>
</comment>